<dbReference type="EMBL" id="CAJOBC010001452">
    <property type="protein sequence ID" value="CAF3679258.1"/>
    <property type="molecule type" value="Genomic_DNA"/>
</dbReference>
<dbReference type="EMBL" id="CAJOBA010068058">
    <property type="protein sequence ID" value="CAF4375215.1"/>
    <property type="molecule type" value="Genomic_DNA"/>
</dbReference>
<evidence type="ECO:0000313" key="4">
    <source>
        <dbReference type="EMBL" id="CAF4375215.1"/>
    </source>
</evidence>
<protein>
    <submittedName>
        <fullName evidence="1">Uncharacterized protein</fullName>
    </submittedName>
</protein>
<evidence type="ECO:0000313" key="5">
    <source>
        <dbReference type="Proteomes" id="UP000663829"/>
    </source>
</evidence>
<comment type="caution">
    <text evidence="1">The sequence shown here is derived from an EMBL/GenBank/DDBJ whole genome shotgun (WGS) entry which is preliminary data.</text>
</comment>
<reference evidence="1" key="1">
    <citation type="submission" date="2021-02" db="EMBL/GenBank/DDBJ databases">
        <authorList>
            <person name="Nowell W R."/>
        </authorList>
    </citation>
    <scope>NUCLEOTIDE SEQUENCE</scope>
</reference>
<dbReference type="Proteomes" id="UP000677228">
    <property type="component" value="Unassembled WGS sequence"/>
</dbReference>
<dbReference type="EMBL" id="CAJNOK010045080">
    <property type="protein sequence ID" value="CAF1577431.1"/>
    <property type="molecule type" value="Genomic_DNA"/>
</dbReference>
<evidence type="ECO:0000313" key="1">
    <source>
        <dbReference type="EMBL" id="CAF0895894.1"/>
    </source>
</evidence>
<proteinExistence type="predicted"/>
<evidence type="ECO:0000313" key="3">
    <source>
        <dbReference type="EMBL" id="CAF3679258.1"/>
    </source>
</evidence>
<dbReference type="AlphaFoldDB" id="A0A813Z9Q6"/>
<accession>A0A813Z9Q6</accession>
<evidence type="ECO:0000313" key="2">
    <source>
        <dbReference type="EMBL" id="CAF1577431.1"/>
    </source>
</evidence>
<organism evidence="1 5">
    <name type="scientific">Didymodactylos carnosus</name>
    <dbReference type="NCBI Taxonomy" id="1234261"/>
    <lineage>
        <taxon>Eukaryota</taxon>
        <taxon>Metazoa</taxon>
        <taxon>Spiralia</taxon>
        <taxon>Gnathifera</taxon>
        <taxon>Rotifera</taxon>
        <taxon>Eurotatoria</taxon>
        <taxon>Bdelloidea</taxon>
        <taxon>Philodinida</taxon>
        <taxon>Philodinidae</taxon>
        <taxon>Didymodactylos</taxon>
    </lineage>
</organism>
<gene>
    <name evidence="1" type="ORF">GPM918_LOCUS8373</name>
    <name evidence="2" type="ORF">OVA965_LOCUS40763</name>
    <name evidence="3" type="ORF">SRO942_LOCUS8373</name>
    <name evidence="4" type="ORF">TMI583_LOCUS42257</name>
</gene>
<dbReference type="EMBL" id="CAJNOQ010001452">
    <property type="protein sequence ID" value="CAF0895894.1"/>
    <property type="molecule type" value="Genomic_DNA"/>
</dbReference>
<dbReference type="Proteomes" id="UP000663829">
    <property type="component" value="Unassembled WGS sequence"/>
</dbReference>
<sequence>MKYKNELHKKVNYVSGSMAQDRFQHILVPLTKRNLFVTPYKFFGTCDVRVTNWLKYLTDNFDVVSMSEEERLRIIHTFLCDEALLCYIKRKNDIETWSAFIEEMQKEYSMEEKHHRQDADGQRNFQRHVYHQQHVQRTYDQYSMETMIFEGTITVADSGELE</sequence>
<name>A0A813Z9Q6_9BILA</name>
<dbReference type="Proteomes" id="UP000682733">
    <property type="component" value="Unassembled WGS sequence"/>
</dbReference>
<keyword evidence="5" id="KW-1185">Reference proteome</keyword>
<dbReference type="Proteomes" id="UP000681722">
    <property type="component" value="Unassembled WGS sequence"/>
</dbReference>